<dbReference type="InterPro" id="IPR013766">
    <property type="entry name" value="Thioredoxin_domain"/>
</dbReference>
<dbReference type="EMBL" id="GEDC01028725">
    <property type="protein sequence ID" value="JAS08573.1"/>
    <property type="molecule type" value="Transcribed_RNA"/>
</dbReference>
<feature type="compositionally biased region" description="Basic residues" evidence="3">
    <location>
        <begin position="191"/>
        <end position="207"/>
    </location>
</feature>
<feature type="region of interest" description="Disordered" evidence="3">
    <location>
        <begin position="189"/>
        <end position="221"/>
    </location>
</feature>
<gene>
    <name evidence="5" type="ORF">g.26479</name>
</gene>
<dbReference type="InterPro" id="IPR036249">
    <property type="entry name" value="Thioredoxin-like_sf"/>
</dbReference>
<dbReference type="Gene3D" id="3.40.30.10">
    <property type="entry name" value="Glutaredoxin"/>
    <property type="match status" value="1"/>
</dbReference>
<evidence type="ECO:0000259" key="4">
    <source>
        <dbReference type="Pfam" id="PF00085"/>
    </source>
</evidence>
<feature type="coiled-coil region" evidence="2">
    <location>
        <begin position="9"/>
        <end position="36"/>
    </location>
</feature>
<dbReference type="SUPFAM" id="SSF52833">
    <property type="entry name" value="Thioredoxin-like"/>
    <property type="match status" value="1"/>
</dbReference>
<organism evidence="5">
    <name type="scientific">Clastoptera arizonana</name>
    <name type="common">Arizona spittle bug</name>
    <dbReference type="NCBI Taxonomy" id="38151"/>
    <lineage>
        <taxon>Eukaryota</taxon>
        <taxon>Metazoa</taxon>
        <taxon>Ecdysozoa</taxon>
        <taxon>Arthropoda</taxon>
        <taxon>Hexapoda</taxon>
        <taxon>Insecta</taxon>
        <taxon>Pterygota</taxon>
        <taxon>Neoptera</taxon>
        <taxon>Paraneoptera</taxon>
        <taxon>Hemiptera</taxon>
        <taxon>Auchenorrhyncha</taxon>
        <taxon>Cercopoidea</taxon>
        <taxon>Clastopteridae</taxon>
        <taxon>Clastoptera</taxon>
    </lineage>
</organism>
<dbReference type="PANTHER" id="PTHR21148">
    <property type="entry name" value="THIOREDOXIN DOMAIN-CONTAINING PROTEIN 9"/>
    <property type="match status" value="1"/>
</dbReference>
<evidence type="ECO:0000256" key="2">
    <source>
        <dbReference type="SAM" id="Coils"/>
    </source>
</evidence>
<proteinExistence type="predicted"/>
<dbReference type="CDD" id="cd02989">
    <property type="entry name" value="Phd_like_TxnDC9"/>
    <property type="match status" value="1"/>
</dbReference>
<name>A0A1B6C4Z9_9HEMI</name>
<dbReference type="AlphaFoldDB" id="A0A1B6C4Z9"/>
<feature type="domain" description="Thioredoxin" evidence="4">
    <location>
        <begin position="72"/>
        <end position="155"/>
    </location>
</feature>
<dbReference type="Pfam" id="PF00085">
    <property type="entry name" value="Thioredoxin"/>
    <property type="match status" value="1"/>
</dbReference>
<sequence>MQSVEDVLANQILRVAENVEKKIDEEIQKLEELDSDGIEKLRQDRLEQLKKEAKQKQLWLSNGHGEYDELTDEKEFFEMTKKSPDSVVHFYKKDTPRCKIVDEHFKILCRKHLEARFCKLDVERCPFLTQRLRIKIIPTIAIVKNNNTKDYIVGFTDLGNCDDFSTELLEWRIAQSGVIDYAGDLINPPDKRRKSDKQEFHHKKHTIRSKDDSSSGDEFDD</sequence>
<reference evidence="5" key="1">
    <citation type="submission" date="2015-12" db="EMBL/GenBank/DDBJ databases">
        <title>De novo transcriptome assembly of four potential Pierce s Disease insect vectors from Arizona vineyards.</title>
        <authorList>
            <person name="Tassone E.E."/>
        </authorList>
    </citation>
    <scope>NUCLEOTIDE SEQUENCE</scope>
</reference>
<protein>
    <recommendedName>
        <fullName evidence="1">Thioredoxin domain-containing protein 9</fullName>
    </recommendedName>
</protein>
<evidence type="ECO:0000256" key="3">
    <source>
        <dbReference type="SAM" id="MobiDB-lite"/>
    </source>
</evidence>
<keyword evidence="2" id="KW-0175">Coiled coil</keyword>
<evidence type="ECO:0000313" key="5">
    <source>
        <dbReference type="EMBL" id="JAS08573.1"/>
    </source>
</evidence>
<accession>A0A1B6C4Z9</accession>
<evidence type="ECO:0000256" key="1">
    <source>
        <dbReference type="ARBA" id="ARBA00026148"/>
    </source>
</evidence>